<dbReference type="PROSITE" id="PS50940">
    <property type="entry name" value="CHIT_BIND_II"/>
    <property type="match status" value="2"/>
</dbReference>
<feature type="signal peptide" evidence="1">
    <location>
        <begin position="1"/>
        <end position="18"/>
    </location>
</feature>
<feature type="chain" id="PRO_5022054010" description="Chitin-binding type-2 domain-containing protein" evidence="1">
    <location>
        <begin position="19"/>
        <end position="288"/>
    </location>
</feature>
<protein>
    <recommendedName>
        <fullName evidence="2">Chitin-binding type-2 domain-containing protein</fullName>
    </recommendedName>
</protein>
<evidence type="ECO:0000313" key="3">
    <source>
        <dbReference type="EMBL" id="TRY77206.1"/>
    </source>
</evidence>
<feature type="domain" description="Chitin-binding type-2" evidence="2">
    <location>
        <begin position="204"/>
        <end position="272"/>
    </location>
</feature>
<evidence type="ECO:0000259" key="2">
    <source>
        <dbReference type="PROSITE" id="PS50940"/>
    </source>
</evidence>
<keyword evidence="4" id="KW-1185">Reference proteome</keyword>
<gene>
    <name evidence="3" type="ORF">TCAL_02014</name>
</gene>
<dbReference type="SMART" id="SM00494">
    <property type="entry name" value="ChtBD2"/>
    <property type="match status" value="2"/>
</dbReference>
<evidence type="ECO:0000256" key="1">
    <source>
        <dbReference type="SAM" id="SignalP"/>
    </source>
</evidence>
<feature type="domain" description="Chitin-binding type-2" evidence="2">
    <location>
        <begin position="43"/>
        <end position="111"/>
    </location>
</feature>
<feature type="non-terminal residue" evidence="3">
    <location>
        <position position="288"/>
    </location>
</feature>
<dbReference type="Pfam" id="PF01607">
    <property type="entry name" value="CBM_14"/>
    <property type="match status" value="2"/>
</dbReference>
<name>A0A553PHP8_TIGCA</name>
<organism evidence="3 4">
    <name type="scientific">Tigriopus californicus</name>
    <name type="common">Marine copepod</name>
    <dbReference type="NCBI Taxonomy" id="6832"/>
    <lineage>
        <taxon>Eukaryota</taxon>
        <taxon>Metazoa</taxon>
        <taxon>Ecdysozoa</taxon>
        <taxon>Arthropoda</taxon>
        <taxon>Crustacea</taxon>
        <taxon>Multicrustacea</taxon>
        <taxon>Hexanauplia</taxon>
        <taxon>Copepoda</taxon>
        <taxon>Harpacticoida</taxon>
        <taxon>Harpacticidae</taxon>
        <taxon>Tigriopus</taxon>
    </lineage>
</organism>
<keyword evidence="1" id="KW-0732">Signal</keyword>
<dbReference type="GO" id="GO:0005576">
    <property type="term" value="C:extracellular region"/>
    <property type="evidence" value="ECO:0007669"/>
    <property type="project" value="InterPro"/>
</dbReference>
<dbReference type="InterPro" id="IPR052976">
    <property type="entry name" value="Scoloptoxin-like"/>
</dbReference>
<dbReference type="AlphaFoldDB" id="A0A553PHP8"/>
<dbReference type="InterPro" id="IPR036508">
    <property type="entry name" value="Chitin-bd_dom_sf"/>
</dbReference>
<accession>A0A553PHP8</accession>
<dbReference type="OMA" id="QFECRIP"/>
<dbReference type="SUPFAM" id="SSF57625">
    <property type="entry name" value="Invertebrate chitin-binding proteins"/>
    <property type="match status" value="2"/>
</dbReference>
<proteinExistence type="predicted"/>
<dbReference type="PANTHER" id="PTHR22933:SF43">
    <property type="entry name" value="LP10131P"/>
    <property type="match status" value="1"/>
</dbReference>
<sequence length="288" mass="31861">MFKSIVIVLSACIAGYLALPQESQSFQFPDQAETLLYTPLSLFFSCEGRDYGYYADTDNNCQVFHICLPIEDDFGTIIETAQWSFICGNGTIFDQQTLTCNHEQDALPCSEASSLYNLVEFGKIPDYLTEAIVSSSSNSNHPPSSSLLPNPLPNLPSNMFKSIAIVLSACVAGYLAMPQQSPNDQSYLFADQAESLLYTPLSLSFSCEGQQYGYYADVDNNCQVFHICLPIEDDFGTILETAQWSFICGNGTIFDQETLTCNHEQDAFPCSQAASLYNTVEFGKIPDY</sequence>
<dbReference type="Proteomes" id="UP000318571">
    <property type="component" value="Chromosome 5"/>
</dbReference>
<dbReference type="InterPro" id="IPR002557">
    <property type="entry name" value="Chitin-bd_dom"/>
</dbReference>
<dbReference type="GO" id="GO:0008061">
    <property type="term" value="F:chitin binding"/>
    <property type="evidence" value="ECO:0007669"/>
    <property type="project" value="InterPro"/>
</dbReference>
<comment type="caution">
    <text evidence="3">The sequence shown here is derived from an EMBL/GenBank/DDBJ whole genome shotgun (WGS) entry which is preliminary data.</text>
</comment>
<dbReference type="Gene3D" id="2.170.140.10">
    <property type="entry name" value="Chitin binding domain"/>
    <property type="match status" value="2"/>
</dbReference>
<dbReference type="PANTHER" id="PTHR22933">
    <property type="entry name" value="FI18007P1-RELATED"/>
    <property type="match status" value="1"/>
</dbReference>
<evidence type="ECO:0000313" key="4">
    <source>
        <dbReference type="Proteomes" id="UP000318571"/>
    </source>
</evidence>
<reference evidence="3 4" key="1">
    <citation type="journal article" date="2018" name="Nat. Ecol. Evol.">
        <title>Genomic signatures of mitonuclear coevolution across populations of Tigriopus californicus.</title>
        <authorList>
            <person name="Barreto F.S."/>
            <person name="Watson E.T."/>
            <person name="Lima T.G."/>
            <person name="Willett C.S."/>
            <person name="Edmands S."/>
            <person name="Li W."/>
            <person name="Burton R.S."/>
        </authorList>
    </citation>
    <scope>NUCLEOTIDE SEQUENCE [LARGE SCALE GENOMIC DNA]</scope>
    <source>
        <strain evidence="3 4">San Diego</strain>
    </source>
</reference>
<dbReference type="EMBL" id="VCGU01000004">
    <property type="protein sequence ID" value="TRY77206.1"/>
    <property type="molecule type" value="Genomic_DNA"/>
</dbReference>